<accession>A0A081XZ53</accession>
<organism evidence="2 3">
    <name type="scientific">Streptomyces toyocaensis</name>
    <dbReference type="NCBI Taxonomy" id="55952"/>
    <lineage>
        <taxon>Bacteria</taxon>
        <taxon>Bacillati</taxon>
        <taxon>Actinomycetota</taxon>
        <taxon>Actinomycetes</taxon>
        <taxon>Kitasatosporales</taxon>
        <taxon>Streptomycetaceae</taxon>
        <taxon>Streptomyces</taxon>
    </lineage>
</organism>
<keyword evidence="3" id="KW-1185">Reference proteome</keyword>
<dbReference type="RefSeq" id="WP_037926695.1">
    <property type="nucleotide sequence ID" value="NZ_JBFADL010000003.1"/>
</dbReference>
<dbReference type="OrthoDB" id="4191171at2"/>
<dbReference type="STRING" id="55952.BU52_01890"/>
<dbReference type="EMBL" id="JFCB01000001">
    <property type="protein sequence ID" value="KES08826.1"/>
    <property type="molecule type" value="Genomic_DNA"/>
</dbReference>
<feature type="region of interest" description="Disordered" evidence="1">
    <location>
        <begin position="133"/>
        <end position="172"/>
    </location>
</feature>
<evidence type="ECO:0000256" key="1">
    <source>
        <dbReference type="SAM" id="MobiDB-lite"/>
    </source>
</evidence>
<sequence>MNEAAAYTLHQLRALEPAVRTDVLRVLDRVVRDLPAHWSRRRGIPQLMVFLDGHGDARTERTGLRELARYGFLDELHRWVGTVPAHKAEEHGCAALVYGDRVHARINGIGPLGWAWFRPDTCAQVHVAHRRLRRGFTQSRPSTAPGGADRAENALPPVPPGRARHRAAEDLTARGPVLRVSRAVM</sequence>
<dbReference type="Proteomes" id="UP000028341">
    <property type="component" value="Unassembled WGS sequence"/>
</dbReference>
<protein>
    <submittedName>
        <fullName evidence="2">Uncharacterized protein</fullName>
    </submittedName>
</protein>
<comment type="caution">
    <text evidence="2">The sequence shown here is derived from an EMBL/GenBank/DDBJ whole genome shotgun (WGS) entry which is preliminary data.</text>
</comment>
<proteinExistence type="predicted"/>
<gene>
    <name evidence="2" type="ORF">BU52_01890</name>
</gene>
<name>A0A081XZ53_STRTO</name>
<dbReference type="AlphaFoldDB" id="A0A081XZ53"/>
<evidence type="ECO:0000313" key="3">
    <source>
        <dbReference type="Proteomes" id="UP000028341"/>
    </source>
</evidence>
<evidence type="ECO:0000313" key="2">
    <source>
        <dbReference type="EMBL" id="KES08826.1"/>
    </source>
</evidence>
<reference evidence="2 3" key="1">
    <citation type="submission" date="2014-02" db="EMBL/GenBank/DDBJ databases">
        <title>The genome announcement of Streptomyces toyocaensis NRRL15009.</title>
        <authorList>
            <person name="Hong H.-J."/>
            <person name="Kwun M.J."/>
        </authorList>
    </citation>
    <scope>NUCLEOTIDE SEQUENCE [LARGE SCALE GENOMIC DNA]</scope>
    <source>
        <strain evidence="2 3">NRRL 15009</strain>
    </source>
</reference>